<feature type="transmembrane region" description="Helical" evidence="4">
    <location>
        <begin position="307"/>
        <end position="326"/>
    </location>
</feature>
<evidence type="ECO:0000256" key="1">
    <source>
        <dbReference type="ARBA" id="ARBA00005278"/>
    </source>
</evidence>
<dbReference type="AlphaFoldDB" id="A0A3G3K536"/>
<dbReference type="InterPro" id="IPR004995">
    <property type="entry name" value="Spore_Ger"/>
</dbReference>
<name>A0A3G3K536_9BACL</name>
<evidence type="ECO:0000256" key="2">
    <source>
        <dbReference type="ARBA" id="ARBA00023136"/>
    </source>
</evidence>
<dbReference type="PANTHER" id="PTHR22550">
    <property type="entry name" value="SPORE GERMINATION PROTEIN"/>
    <property type="match status" value="1"/>
</dbReference>
<dbReference type="GO" id="GO:0016020">
    <property type="term" value="C:membrane"/>
    <property type="evidence" value="ECO:0007669"/>
    <property type="project" value="InterPro"/>
</dbReference>
<feature type="transmembrane region" description="Helical" evidence="4">
    <location>
        <begin position="429"/>
        <end position="451"/>
    </location>
</feature>
<gene>
    <name evidence="5" type="ORF">EAV92_06705</name>
</gene>
<feature type="transmembrane region" description="Helical" evidence="4">
    <location>
        <begin position="400"/>
        <end position="422"/>
    </location>
</feature>
<proteinExistence type="inferred from homology"/>
<protein>
    <submittedName>
        <fullName evidence="5">Spore germination protein</fullName>
    </submittedName>
</protein>
<keyword evidence="4" id="KW-0812">Transmembrane</keyword>
<dbReference type="Pfam" id="PF03323">
    <property type="entry name" value="GerA"/>
    <property type="match status" value="1"/>
</dbReference>
<accession>A0A3G3K536</accession>
<organism evidence="5 6">
    <name type="scientific">Cohnella candidum</name>
    <dbReference type="NCBI Taxonomy" id="2674991"/>
    <lineage>
        <taxon>Bacteria</taxon>
        <taxon>Bacillati</taxon>
        <taxon>Bacillota</taxon>
        <taxon>Bacilli</taxon>
        <taxon>Bacillales</taxon>
        <taxon>Paenibacillaceae</taxon>
        <taxon>Cohnella</taxon>
    </lineage>
</organism>
<evidence type="ECO:0000256" key="3">
    <source>
        <dbReference type="SAM" id="MobiDB-lite"/>
    </source>
</evidence>
<dbReference type="GO" id="GO:0009847">
    <property type="term" value="P:spore germination"/>
    <property type="evidence" value="ECO:0007669"/>
    <property type="project" value="InterPro"/>
</dbReference>
<evidence type="ECO:0000256" key="4">
    <source>
        <dbReference type="SAM" id="Phobius"/>
    </source>
</evidence>
<keyword evidence="6" id="KW-1185">Reference proteome</keyword>
<dbReference type="KEGG" id="coh:EAV92_06705"/>
<dbReference type="InterPro" id="IPR050768">
    <property type="entry name" value="UPF0353/GerABKA_families"/>
</dbReference>
<dbReference type="Proteomes" id="UP000269097">
    <property type="component" value="Chromosome"/>
</dbReference>
<comment type="similarity">
    <text evidence="1">Belongs to the GerABKA family.</text>
</comment>
<dbReference type="PANTHER" id="PTHR22550:SF5">
    <property type="entry name" value="LEUCINE ZIPPER PROTEIN 4"/>
    <property type="match status" value="1"/>
</dbReference>
<dbReference type="PIRSF" id="PIRSF005690">
    <property type="entry name" value="GerBA"/>
    <property type="match status" value="1"/>
</dbReference>
<evidence type="ECO:0000313" key="6">
    <source>
        <dbReference type="Proteomes" id="UP000269097"/>
    </source>
</evidence>
<evidence type="ECO:0000313" key="5">
    <source>
        <dbReference type="EMBL" id="AYQ75530.1"/>
    </source>
</evidence>
<feature type="compositionally biased region" description="Polar residues" evidence="3">
    <location>
        <begin position="1"/>
        <end position="13"/>
    </location>
</feature>
<feature type="region of interest" description="Disordered" evidence="3">
    <location>
        <begin position="1"/>
        <end position="22"/>
    </location>
</feature>
<keyword evidence="4" id="KW-1133">Transmembrane helix</keyword>
<reference evidence="5 6" key="1">
    <citation type="submission" date="2018-10" db="EMBL/GenBank/DDBJ databases">
        <title>Genome Sequence of Cohnella sp.</title>
        <authorList>
            <person name="Srinivasan S."/>
            <person name="Kim M.K."/>
        </authorList>
    </citation>
    <scope>NUCLEOTIDE SEQUENCE [LARGE SCALE GENOMIC DNA]</scope>
    <source>
        <strain evidence="5 6">18JY8-7</strain>
    </source>
</reference>
<keyword evidence="2 4" id="KW-0472">Membrane</keyword>
<dbReference type="EMBL" id="CP033433">
    <property type="protein sequence ID" value="AYQ75530.1"/>
    <property type="molecule type" value="Genomic_DNA"/>
</dbReference>
<sequence>MGLTSDPSQQAASNPEPDPPIPASLFQAISRLRASFGHSADLVIREWEDAAAPSRRVAVAYIEGIVDPKLLSKLVEAITEQLPSVSGGPAAMETRIQGKLPVGKVKLVHTEGHLRADLLTGNAVILTDGFPAALAASVPGGEKRGVEEPTSQTVIRGPKEGFTEDLTVNVSLLRRKLRTSDLRIERRTIGRYTQTPVVMAYIEGLADTAVLDEMRKRLDAIDTDSVLESGYIEELIQDKTWTPFPTMMNTERPDSTAGSLLEGQVALLVDGTPFVLLAPVTFFKFFQSSEDYYQRYDLSSFLRVIRLFAFFVAMLLPSLYIAVSTFHQEMMPSTLLVSLAAQREGTPLPALIEALLMEITFEVIREAGVRMPRAIGPAISIVGALVLGQAAVQAGLVSGAMVIVVSFTAIANFVIPAFNMAASVRLIRFGLMFLAGTLGLFGILAGAVPILTHVVNVRSFGVPYFTPLAPIWMNNWKDLVVRVPWPLMKTRPAVIGKQNRQRQGPKTNS</sequence>
<feature type="transmembrane region" description="Helical" evidence="4">
    <location>
        <begin position="376"/>
        <end position="394"/>
    </location>
</feature>